<dbReference type="Gene3D" id="1.10.10.2840">
    <property type="entry name" value="PucR C-terminal helix-turn-helix domain"/>
    <property type="match status" value="1"/>
</dbReference>
<dbReference type="RefSeq" id="WP_133403567.1">
    <property type="nucleotide sequence ID" value="NZ_SMTK01000003.1"/>
</dbReference>
<sequence length="404" mass="43311">MHISAIEDAVERIAGTLRRGLSLEDLDGVLVAYSSHQSSADRVRVNFLLSKKVPADVGAWQLRHGIGTAVRPVAVPANADLGMLGRVCVPLLVKGFRVGYLWVQQESEADPAADILAALPRVRPDLDRLAELLLEGNTADSEHRTRREADFLAACGGTASALEDLRGWPEVDDGGPWQLGVIADAGSPRARPADPEAGTLMHRAAALQATVGVEPFLFSAGAPTHAVLLLRAGVGYAPHADVLRRYGEGLAKRAGRPAAHLVLGLGESFAGLERLAESYGQARCAAQAAGVEPQLGTIVEYRSIGAYQMLAAVGWQAAAARSIYFAELEEQDRAGELLPVLELLYDKNGSVQDVAAQLHLHRSSVYNRLARIRAIIGADPLGGAVRLELHLALKARRWMLRPRF</sequence>
<dbReference type="Pfam" id="PF13556">
    <property type="entry name" value="HTH_30"/>
    <property type="match status" value="1"/>
</dbReference>
<evidence type="ECO:0000313" key="2">
    <source>
        <dbReference type="EMBL" id="TDK25291.1"/>
    </source>
</evidence>
<dbReference type="InterPro" id="IPR042070">
    <property type="entry name" value="PucR_C-HTH_sf"/>
</dbReference>
<dbReference type="PANTHER" id="PTHR33744">
    <property type="entry name" value="CARBOHYDRATE DIACID REGULATOR"/>
    <property type="match status" value="1"/>
</dbReference>
<keyword evidence="3" id="KW-1185">Reference proteome</keyword>
<gene>
    <name evidence="2" type="ORF">E2F48_08400</name>
</gene>
<reference evidence="2 3" key="1">
    <citation type="submission" date="2019-03" db="EMBL/GenBank/DDBJ databases">
        <title>Arthrobacter sp. nov., an bacterium isolated from biocrust in Mu Us Desert.</title>
        <authorList>
            <person name="Lixiong L."/>
        </authorList>
    </citation>
    <scope>NUCLEOTIDE SEQUENCE [LARGE SCALE GENOMIC DNA]</scope>
    <source>
        <strain evidence="2 3">SLN-3</strain>
    </source>
</reference>
<dbReference type="InterPro" id="IPR051448">
    <property type="entry name" value="CdaR-like_regulators"/>
</dbReference>
<dbReference type="OrthoDB" id="3505602at2"/>
<evidence type="ECO:0000259" key="1">
    <source>
        <dbReference type="Pfam" id="PF13556"/>
    </source>
</evidence>
<dbReference type="Proteomes" id="UP000295411">
    <property type="component" value="Unassembled WGS sequence"/>
</dbReference>
<dbReference type="PANTHER" id="PTHR33744:SF17">
    <property type="entry name" value="CONSERVED PROTEIN"/>
    <property type="match status" value="1"/>
</dbReference>
<dbReference type="InterPro" id="IPR025736">
    <property type="entry name" value="PucR_C-HTH_dom"/>
</dbReference>
<name>A0A4R5TVZ0_9MICC</name>
<feature type="domain" description="PucR C-terminal helix-turn-helix" evidence="1">
    <location>
        <begin position="337"/>
        <end position="395"/>
    </location>
</feature>
<evidence type="ECO:0000313" key="3">
    <source>
        <dbReference type="Proteomes" id="UP000295411"/>
    </source>
</evidence>
<accession>A0A4R5TVZ0</accession>
<dbReference type="AlphaFoldDB" id="A0A4R5TVZ0"/>
<protein>
    <submittedName>
        <fullName evidence="2">PucR family transcriptional regulator</fullName>
    </submittedName>
</protein>
<comment type="caution">
    <text evidence="2">The sequence shown here is derived from an EMBL/GenBank/DDBJ whole genome shotgun (WGS) entry which is preliminary data.</text>
</comment>
<organism evidence="2 3">
    <name type="scientific">Arthrobacter crusticola</name>
    <dbReference type="NCBI Taxonomy" id="2547960"/>
    <lineage>
        <taxon>Bacteria</taxon>
        <taxon>Bacillati</taxon>
        <taxon>Actinomycetota</taxon>
        <taxon>Actinomycetes</taxon>
        <taxon>Micrococcales</taxon>
        <taxon>Micrococcaceae</taxon>
        <taxon>Arthrobacter</taxon>
    </lineage>
</organism>
<dbReference type="EMBL" id="SMTK01000003">
    <property type="protein sequence ID" value="TDK25291.1"/>
    <property type="molecule type" value="Genomic_DNA"/>
</dbReference>
<proteinExistence type="predicted"/>